<dbReference type="KEGG" id="more:E1B28_010179"/>
<dbReference type="CDD" id="cd00077">
    <property type="entry name" value="HDc"/>
    <property type="match status" value="1"/>
</dbReference>
<dbReference type="SUPFAM" id="SSF109604">
    <property type="entry name" value="HD-domain/PDEase-like"/>
    <property type="match status" value="1"/>
</dbReference>
<dbReference type="Pfam" id="PF01966">
    <property type="entry name" value="HD"/>
    <property type="match status" value="1"/>
</dbReference>
<proteinExistence type="predicted"/>
<keyword evidence="3" id="KW-1185">Reference proteome</keyword>
<dbReference type="AlphaFoldDB" id="A0A9P7RWS8"/>
<gene>
    <name evidence="2" type="ORF">E1B28_010179</name>
</gene>
<evidence type="ECO:0000259" key="1">
    <source>
        <dbReference type="SMART" id="SM00471"/>
    </source>
</evidence>
<dbReference type="InterPro" id="IPR006674">
    <property type="entry name" value="HD_domain"/>
</dbReference>
<dbReference type="SMART" id="SM00471">
    <property type="entry name" value="HDc"/>
    <property type="match status" value="1"/>
</dbReference>
<accession>A0A9P7RWS8</accession>
<dbReference type="EMBL" id="CM032186">
    <property type="protein sequence ID" value="KAG7091125.1"/>
    <property type="molecule type" value="Genomic_DNA"/>
</dbReference>
<comment type="caution">
    <text evidence="2">The sequence shown here is derived from an EMBL/GenBank/DDBJ whole genome shotgun (WGS) entry which is preliminary data.</text>
</comment>
<dbReference type="OrthoDB" id="445007at2759"/>
<dbReference type="Gene3D" id="1.10.3210.10">
    <property type="entry name" value="Hypothetical protein af1432"/>
    <property type="match status" value="1"/>
</dbReference>
<evidence type="ECO:0000313" key="2">
    <source>
        <dbReference type="EMBL" id="KAG7091125.1"/>
    </source>
</evidence>
<dbReference type="PANTHER" id="PTHR40202:SF1">
    <property type="entry name" value="HD DOMAIN-CONTAINING PROTEIN"/>
    <property type="match status" value="1"/>
</dbReference>
<name>A0A9P7RWS8_9AGAR</name>
<evidence type="ECO:0000313" key="3">
    <source>
        <dbReference type="Proteomes" id="UP001049176"/>
    </source>
</evidence>
<dbReference type="InterPro" id="IPR003607">
    <property type="entry name" value="HD/PDEase_dom"/>
</dbReference>
<dbReference type="GeneID" id="66079255"/>
<reference evidence="2" key="1">
    <citation type="journal article" date="2021" name="Genome Biol. Evol.">
        <title>The assembled and annotated genome of the fairy-ring fungus Marasmius oreades.</title>
        <authorList>
            <person name="Hiltunen M."/>
            <person name="Ament-Velasquez S.L."/>
            <person name="Johannesson H."/>
        </authorList>
    </citation>
    <scope>NUCLEOTIDE SEQUENCE</scope>
    <source>
        <strain evidence="2">03SP1</strain>
    </source>
</reference>
<dbReference type="PANTHER" id="PTHR40202">
    <property type="match status" value="1"/>
</dbReference>
<protein>
    <recommendedName>
        <fullName evidence="1">HD/PDEase domain-containing protein</fullName>
    </recommendedName>
</protein>
<dbReference type="Proteomes" id="UP001049176">
    <property type="component" value="Chromosome 6"/>
</dbReference>
<sequence length="211" mass="23390">MTVSAAGVVNDLFDLMECEGQNDYIGEQISQLEHSLQAANCARIAGAKDEVVLAALLHDIGHFLPKSTLNTLELPSSGSGTDMFSLSNSYMKIGRMDHETVGAIYLSSIGFPRVVCELVRDHVVAKRYLTATEDGYWDSLSDASKASLTVQGGPFIPSQVEEFEKDPLFQEKVAMRRFDDEAKVVDLKVPKVVEYKEMAVRVLNWKWEPAD</sequence>
<dbReference type="InterPro" id="IPR052567">
    <property type="entry name" value="OP_Dioxygenase"/>
</dbReference>
<organism evidence="2 3">
    <name type="scientific">Marasmius oreades</name>
    <name type="common">fairy-ring Marasmius</name>
    <dbReference type="NCBI Taxonomy" id="181124"/>
    <lineage>
        <taxon>Eukaryota</taxon>
        <taxon>Fungi</taxon>
        <taxon>Dikarya</taxon>
        <taxon>Basidiomycota</taxon>
        <taxon>Agaricomycotina</taxon>
        <taxon>Agaricomycetes</taxon>
        <taxon>Agaricomycetidae</taxon>
        <taxon>Agaricales</taxon>
        <taxon>Marasmiineae</taxon>
        <taxon>Marasmiaceae</taxon>
        <taxon>Marasmius</taxon>
    </lineage>
</organism>
<dbReference type="RefSeq" id="XP_043007595.1">
    <property type="nucleotide sequence ID" value="XM_043155131.1"/>
</dbReference>
<feature type="domain" description="HD/PDEase" evidence="1">
    <location>
        <begin position="27"/>
        <end position="208"/>
    </location>
</feature>